<evidence type="ECO:0000313" key="2">
    <source>
        <dbReference type="EMBL" id="KAH9828087.1"/>
    </source>
</evidence>
<dbReference type="EMBL" id="RIBY02001834">
    <property type="protein sequence ID" value="KAH9828087.1"/>
    <property type="molecule type" value="Genomic_DNA"/>
</dbReference>
<feature type="compositionally biased region" description="Basic and acidic residues" evidence="1">
    <location>
        <begin position="186"/>
        <end position="205"/>
    </location>
</feature>
<feature type="compositionally biased region" description="Basic residues" evidence="1">
    <location>
        <begin position="212"/>
        <end position="222"/>
    </location>
</feature>
<evidence type="ECO:0000313" key="3">
    <source>
        <dbReference type="Proteomes" id="UP001138500"/>
    </source>
</evidence>
<dbReference type="AlphaFoldDB" id="A0A9W7ST81"/>
<gene>
    <name evidence="2" type="ORF">Tdes44962_MAKER02637</name>
</gene>
<feature type="region of interest" description="Disordered" evidence="1">
    <location>
        <begin position="460"/>
        <end position="492"/>
    </location>
</feature>
<organism evidence="2 3">
    <name type="scientific">Teratosphaeria destructans</name>
    <dbReference type="NCBI Taxonomy" id="418781"/>
    <lineage>
        <taxon>Eukaryota</taxon>
        <taxon>Fungi</taxon>
        <taxon>Dikarya</taxon>
        <taxon>Ascomycota</taxon>
        <taxon>Pezizomycotina</taxon>
        <taxon>Dothideomycetes</taxon>
        <taxon>Dothideomycetidae</taxon>
        <taxon>Mycosphaerellales</taxon>
        <taxon>Teratosphaeriaceae</taxon>
        <taxon>Teratosphaeria</taxon>
    </lineage>
</organism>
<proteinExistence type="predicted"/>
<reference evidence="2 3" key="2">
    <citation type="journal article" date="2021" name="Curr. Genet.">
        <title>Genetic response to nitrogen starvation in the aggressive Eucalyptus foliar pathogen Teratosphaeria destructans.</title>
        <authorList>
            <person name="Havenga M."/>
            <person name="Wingfield B.D."/>
            <person name="Wingfield M.J."/>
            <person name="Dreyer L.L."/>
            <person name="Roets F."/>
            <person name="Aylward J."/>
        </authorList>
    </citation>
    <scope>NUCLEOTIDE SEQUENCE [LARGE SCALE GENOMIC DNA]</scope>
    <source>
        <strain evidence="2">CMW44962</strain>
    </source>
</reference>
<feature type="region of interest" description="Disordered" evidence="1">
    <location>
        <begin position="183"/>
        <end position="225"/>
    </location>
</feature>
<dbReference type="Proteomes" id="UP001138500">
    <property type="component" value="Unassembled WGS sequence"/>
</dbReference>
<feature type="compositionally biased region" description="Low complexity" evidence="1">
    <location>
        <begin position="473"/>
        <end position="492"/>
    </location>
</feature>
<evidence type="ECO:0000256" key="1">
    <source>
        <dbReference type="SAM" id="MobiDB-lite"/>
    </source>
</evidence>
<reference evidence="2 3" key="1">
    <citation type="journal article" date="2018" name="IMA Fungus">
        <title>IMA Genome-F 10: Nine draft genome sequences of Claviceps purpurea s.lat., including C. arundinis, C. humidiphila, and C. cf. spartinae, pseudomolecules for the pitch canker pathogen Fusarium circinatum, draft genome of Davidsoniella eucalypti, Grosmannia galeiformis, Quambalaria eucalypti, and Teratosphaeria destructans.</title>
        <authorList>
            <person name="Wingfield B.D."/>
            <person name="Liu M."/>
            <person name="Nguyen H.D."/>
            <person name="Lane F.A."/>
            <person name="Morgan S.W."/>
            <person name="De Vos L."/>
            <person name="Wilken P.M."/>
            <person name="Duong T.A."/>
            <person name="Aylward J."/>
            <person name="Coetzee M.P."/>
            <person name="Dadej K."/>
            <person name="De Beer Z.W."/>
            <person name="Findlay W."/>
            <person name="Havenga M."/>
            <person name="Kolarik M."/>
            <person name="Menzies J.G."/>
            <person name="Naidoo K."/>
            <person name="Pochopski O."/>
            <person name="Shoukouhi P."/>
            <person name="Santana Q.C."/>
            <person name="Seifert K.A."/>
            <person name="Soal N."/>
            <person name="Steenkamp E.T."/>
            <person name="Tatham C.T."/>
            <person name="van der Nest M.A."/>
            <person name="Wingfield M.J."/>
        </authorList>
    </citation>
    <scope>NUCLEOTIDE SEQUENCE [LARGE SCALE GENOMIC DNA]</scope>
    <source>
        <strain evidence="2">CMW44962</strain>
    </source>
</reference>
<comment type="caution">
    <text evidence="2">The sequence shown here is derived from an EMBL/GenBank/DDBJ whole genome shotgun (WGS) entry which is preliminary data.</text>
</comment>
<feature type="region of interest" description="Disordered" evidence="1">
    <location>
        <begin position="239"/>
        <end position="283"/>
    </location>
</feature>
<feature type="compositionally biased region" description="Polar residues" evidence="1">
    <location>
        <begin position="522"/>
        <end position="532"/>
    </location>
</feature>
<accession>A0A9W7ST81</accession>
<protein>
    <submittedName>
        <fullName evidence="2">Uncharacterized protein</fullName>
    </submittedName>
</protein>
<feature type="region of interest" description="Disordered" evidence="1">
    <location>
        <begin position="510"/>
        <end position="547"/>
    </location>
</feature>
<name>A0A9W7ST81_9PEZI</name>
<sequence>MQYTHAHPLPAVERLDVKSASHRIDSAHPTPTVPRENLPRYTAPAPTLSTNISISNGETQRGYVNPASLGAHKHIPAIKDYDLAHQVRERFDSLSPAIERFNDVVTRFNSNLLDAHQFFGALYELFYWSDSLNLLEILKTHIPNHFRIRDVNNFYEQLRAMAEDRAKRHEDVAAMRDALRSWARKTATEQERSGESSNTEHKEQQEAPTSVKARRQSKRASKGKATASLIVKLPIGASAVPSQPRLDNTVNVTEKPRNPKRRPRNGFKASDRPSETVEANEKDDIEKCGEVKAERPDLIIKECPETAGVTLINKKTEKSLPACQTPASWVDHIGPVYKTRWQILARDSKPYIHEPCKQGFEHPSLVRQHHPVKDPAKGETGEWCTEMLAKMENGVWQEWDHHESCKVTEANINYTMVKDGYVIADQESVDKIEGAVDKGMDFKLQTSLWEEAQKKQAVASTSAAAHSVEPVQSTETTATASSSAPGSSMKKSAVDGTTVAKAVVSAAAAKTPVKKVPAKRANPSSSKHGSTPQKRRYVVAGASDDDREAEARAVEILANGVKCRK</sequence>
<dbReference type="OrthoDB" id="3644322at2759"/>
<keyword evidence="3" id="KW-1185">Reference proteome</keyword>
<feature type="compositionally biased region" description="Basic and acidic residues" evidence="1">
    <location>
        <begin position="269"/>
        <end position="283"/>
    </location>
</feature>